<proteinExistence type="predicted"/>
<keyword evidence="1" id="KW-0812">Transmembrane</keyword>
<dbReference type="STRING" id="515635.Dtur_0662"/>
<organism evidence="3 4">
    <name type="scientific">Dictyoglomus turgidum (strain DSM 6724 / Z-1310)</name>
    <dbReference type="NCBI Taxonomy" id="515635"/>
    <lineage>
        <taxon>Bacteria</taxon>
        <taxon>Pseudomonadati</taxon>
        <taxon>Dictyoglomota</taxon>
        <taxon>Dictyoglomia</taxon>
        <taxon>Dictyoglomales</taxon>
        <taxon>Dictyoglomaceae</taxon>
        <taxon>Dictyoglomus</taxon>
    </lineage>
</organism>
<feature type="transmembrane region" description="Helical" evidence="1">
    <location>
        <begin position="34"/>
        <end position="52"/>
    </location>
</feature>
<evidence type="ECO:0000259" key="2">
    <source>
        <dbReference type="Pfam" id="PF18917"/>
    </source>
</evidence>
<dbReference type="RefSeq" id="WP_012583032.1">
    <property type="nucleotide sequence ID" value="NC_011661.1"/>
</dbReference>
<protein>
    <recommendedName>
        <fullName evidence="2">LiaI-LiaF-like transmembrane region domain-containing protein</fullName>
    </recommendedName>
</protein>
<name>B8DZL4_DICTD</name>
<keyword evidence="1" id="KW-0472">Membrane</keyword>
<accession>B8DZL4</accession>
<evidence type="ECO:0000313" key="3">
    <source>
        <dbReference type="EMBL" id="ACK41947.1"/>
    </source>
</evidence>
<dbReference type="PATRIC" id="fig|515635.4.peg.700"/>
<feature type="transmembrane region" description="Helical" evidence="1">
    <location>
        <begin position="59"/>
        <end position="78"/>
    </location>
</feature>
<dbReference type="Proteomes" id="UP000007719">
    <property type="component" value="Chromosome"/>
</dbReference>
<dbReference type="InterPro" id="IPR043726">
    <property type="entry name" value="LiaI-LiaF-like_TM1"/>
</dbReference>
<keyword evidence="1" id="KW-1133">Transmembrane helix</keyword>
<dbReference type="EnsemblBacteria" id="ACK41947">
    <property type="protein sequence ID" value="ACK41947"/>
    <property type="gene ID" value="Dtur_0662"/>
</dbReference>
<dbReference type="Pfam" id="PF18917">
    <property type="entry name" value="LiaI-LiaF-like_TM1"/>
    <property type="match status" value="1"/>
</dbReference>
<dbReference type="EMBL" id="CP001251">
    <property type="protein sequence ID" value="ACK41947.1"/>
    <property type="molecule type" value="Genomic_DNA"/>
</dbReference>
<keyword evidence="4" id="KW-1185">Reference proteome</keyword>
<dbReference type="AlphaFoldDB" id="B8DZL4"/>
<evidence type="ECO:0000313" key="4">
    <source>
        <dbReference type="Proteomes" id="UP000007719"/>
    </source>
</evidence>
<feature type="domain" description="LiaI-LiaF-like transmembrane region" evidence="2">
    <location>
        <begin position="7"/>
        <end position="50"/>
    </location>
</feature>
<dbReference type="HOGENOM" id="CLU_073800_0_0_0"/>
<dbReference type="OrthoDB" id="9814664at2"/>
<evidence type="ECO:0000256" key="1">
    <source>
        <dbReference type="SAM" id="Phobius"/>
    </source>
</evidence>
<dbReference type="KEGG" id="dtu:Dtur_0662"/>
<reference evidence="4" key="1">
    <citation type="journal article" date="2016" name="Front. Microbiol.">
        <title>The complete genome sequence of hyperthermophile Dictyoglomus turgidum DSM 6724 reveals a specialized carbohydrate fermentor.</title>
        <authorList>
            <person name="Brumm P.J."/>
            <person name="Gowda K."/>
            <person name="Robb F.T."/>
            <person name="Mead D.A."/>
        </authorList>
    </citation>
    <scope>NUCLEOTIDE SEQUENCE [LARGE SCALE GENOMIC DNA]</scope>
    <source>
        <strain evidence="4">DSM 6724 / Z-1310</strain>
    </source>
</reference>
<sequence length="296" mass="34133">MKRRISLLGIFLILSGLLLLLSELRVIHFYWKDLLMLWPLIFIFWGLDLLIGEKRWGSWVTILIIFLLVFFIVFLSTYGRPFFRGRGHDFYYKEWRYPFKENVKVLNLDISTGIRSVILEGVKNKEDLIYIKSNSDFYINKIKEEEQNGELSLSLKIENKELEFGFFYMSNADQINLNISSDIFLNLNFERGVGNAVLNMKNFKLRNLSVKGGVGNLKVYLPKFSCYVEVEGGVGSIEVYIPENVILDLSTEAGIGRISVDKNIEQGKGGEKEIIHLRVRSGIGNIKILSEKKEVI</sequence>
<gene>
    <name evidence="3" type="ordered locus">Dtur_0662</name>
</gene>
<dbReference type="InParanoid" id="B8DZL4"/>